<dbReference type="PANTHER" id="PTHR28589">
    <property type="entry name" value="28S RIBOSOMAL PROTEIN S34, MITOCHONDRIAL"/>
    <property type="match status" value="1"/>
</dbReference>
<reference evidence="2" key="1">
    <citation type="submission" date="2025-08" db="UniProtKB">
        <authorList>
            <consortium name="RefSeq"/>
        </authorList>
    </citation>
    <scope>IDENTIFICATION</scope>
    <source>
        <tissue evidence="2">Whole body</tissue>
    </source>
</reference>
<dbReference type="PANTHER" id="PTHR28589:SF1">
    <property type="entry name" value="SMALL RIBOSOMAL SUBUNIT PROTEIN MS34"/>
    <property type="match status" value="1"/>
</dbReference>
<protein>
    <submittedName>
        <fullName evidence="2">Uncharacterized protein LOC107064834</fullName>
    </submittedName>
</protein>
<evidence type="ECO:0000313" key="2">
    <source>
        <dbReference type="RefSeq" id="XP_015173399.1"/>
    </source>
</evidence>
<gene>
    <name evidence="2" type="primary">LOC107064834</name>
</gene>
<dbReference type="Proteomes" id="UP000694924">
    <property type="component" value="Unplaced"/>
</dbReference>
<evidence type="ECO:0000313" key="1">
    <source>
        <dbReference type="Proteomes" id="UP000694924"/>
    </source>
</evidence>
<dbReference type="GeneID" id="107064834"/>
<dbReference type="Pfam" id="PF16053">
    <property type="entry name" value="MRP-S34"/>
    <property type="match status" value="1"/>
</dbReference>
<organism evidence="1 2">
    <name type="scientific">Polistes dominula</name>
    <name type="common">European paper wasp</name>
    <name type="synonym">Vespa dominula</name>
    <dbReference type="NCBI Taxonomy" id="743375"/>
    <lineage>
        <taxon>Eukaryota</taxon>
        <taxon>Metazoa</taxon>
        <taxon>Ecdysozoa</taxon>
        <taxon>Arthropoda</taxon>
        <taxon>Hexapoda</taxon>
        <taxon>Insecta</taxon>
        <taxon>Pterygota</taxon>
        <taxon>Neoptera</taxon>
        <taxon>Endopterygota</taxon>
        <taxon>Hymenoptera</taxon>
        <taxon>Apocrita</taxon>
        <taxon>Aculeata</taxon>
        <taxon>Vespoidea</taxon>
        <taxon>Vespidae</taxon>
        <taxon>Polistinae</taxon>
        <taxon>Polistini</taxon>
        <taxon>Polistes</taxon>
    </lineage>
</organism>
<keyword evidence="1" id="KW-1185">Reference proteome</keyword>
<dbReference type="InterPro" id="IPR032053">
    <property type="entry name" value="Ribosomal_mS34"/>
</dbReference>
<dbReference type="RefSeq" id="XP_015173399.1">
    <property type="nucleotide sequence ID" value="XM_015317913.1"/>
</dbReference>
<proteinExistence type="predicted"/>
<name>A0ABM1HZL2_POLDO</name>
<sequence length="199" mass="23141">MPIKYIGRTTSFKGKTLWEILGNLKNFGVGRMVIRNRFQRYPEPCFMRILKIATLPAPNKELQPHEDRKIVALIENTFRGKTYPPEQIDGCTYKADYVLIPKDEEEKYMYYNDPLNPRIVPRTMEYPPLLKELIIRQRQAAGVTVKEDPQLEIVYQWNGVKRYRLAEEGEEPTVKFGVDLGTPISPSLYANIRKESSTT</sequence>
<accession>A0ABM1HZL2</accession>